<dbReference type="NCBIfam" id="NF000582">
    <property type="entry name" value="PRK00006.1"/>
    <property type="match status" value="1"/>
</dbReference>
<keyword evidence="4 9" id="KW-0444">Lipid biosynthesis</keyword>
<sequence>MSAEINNTDGNLILQALPHRHPFLFVDKVLSYESGKSIVAQKNVSISEPCFAGHFPEMPVLPGVIIIEALAQASAVLSYLSRDDTETDSSNYFYLAGVDKCRFRRMVVPGDTLILHCALQRHARNLFRFNTRAEVNGTVACEAQLLAARQND</sequence>
<evidence type="ECO:0000256" key="8">
    <source>
        <dbReference type="ARBA" id="ARBA00025049"/>
    </source>
</evidence>
<reference evidence="10" key="2">
    <citation type="journal article" date="2023" name="Microbiome">
        <title>Synthase-selected sorting approach identifies a beta-lactone synthase in a nudibranch symbiotic bacterium.</title>
        <authorList>
            <person name="Dzunkova M."/>
            <person name="La Clair J.J."/>
            <person name="Tyml T."/>
            <person name="Doud D."/>
            <person name="Schulz F."/>
            <person name="Piquer-Esteban S."/>
            <person name="Porcel Sanchis D."/>
            <person name="Osborn A."/>
            <person name="Robinson D."/>
            <person name="Louie K.B."/>
            <person name="Bowen B.P."/>
            <person name="Bowers R.M."/>
            <person name="Lee J."/>
            <person name="Arnau V."/>
            <person name="Diaz-Villanueva W."/>
            <person name="Stepanauskas R."/>
            <person name="Gosliner T."/>
            <person name="Date S.V."/>
            <person name="Northen T.R."/>
            <person name="Cheng J.F."/>
            <person name="Burkart M.D."/>
            <person name="Woyke T."/>
        </authorList>
    </citation>
    <scope>NUCLEOTIDE SEQUENCE</scope>
    <source>
        <strain evidence="10">Df01</strain>
    </source>
</reference>
<dbReference type="Proteomes" id="UP001168167">
    <property type="component" value="Unassembled WGS sequence"/>
</dbReference>
<comment type="similarity">
    <text evidence="2 9">Belongs to the thioester dehydratase family. FabZ subfamily.</text>
</comment>
<dbReference type="InterPro" id="IPR029069">
    <property type="entry name" value="HotDog_dom_sf"/>
</dbReference>
<name>A0ABT7QN26_9GAMM</name>
<keyword evidence="11" id="KW-1185">Reference proteome</keyword>
<organism evidence="10 11">
    <name type="scientific">Candidatus Doriopsillibacter californiensis</name>
    <dbReference type="NCBI Taxonomy" id="2970740"/>
    <lineage>
        <taxon>Bacteria</taxon>
        <taxon>Pseudomonadati</taxon>
        <taxon>Pseudomonadota</taxon>
        <taxon>Gammaproteobacteria</taxon>
        <taxon>Candidatus Tethybacterales</taxon>
        <taxon>Candidatus Persebacteraceae</taxon>
        <taxon>Candidatus Doriopsillibacter</taxon>
    </lineage>
</organism>
<evidence type="ECO:0000313" key="10">
    <source>
        <dbReference type="EMBL" id="MDM5148036.1"/>
    </source>
</evidence>
<evidence type="ECO:0000256" key="5">
    <source>
        <dbReference type="ARBA" id="ARBA00022556"/>
    </source>
</evidence>
<comment type="caution">
    <text evidence="10">The sequence shown here is derived from an EMBL/GenBank/DDBJ whole genome shotgun (WGS) entry which is preliminary data.</text>
</comment>
<keyword evidence="5 9" id="KW-0441">Lipid A biosynthesis</keyword>
<dbReference type="EMBL" id="JANQAO010000003">
    <property type="protein sequence ID" value="MDM5148036.1"/>
    <property type="molecule type" value="Genomic_DNA"/>
</dbReference>
<gene>
    <name evidence="9 10" type="primary">fabZ</name>
    <name evidence="10" type="ORF">NQX30_06610</name>
</gene>
<dbReference type="PANTHER" id="PTHR30272">
    <property type="entry name" value="3-HYDROXYACYL-[ACYL-CARRIER-PROTEIN] DEHYDRATASE"/>
    <property type="match status" value="1"/>
</dbReference>
<dbReference type="Pfam" id="PF07977">
    <property type="entry name" value="FabA"/>
    <property type="match status" value="1"/>
</dbReference>
<evidence type="ECO:0000256" key="7">
    <source>
        <dbReference type="ARBA" id="ARBA00023239"/>
    </source>
</evidence>
<evidence type="ECO:0000256" key="4">
    <source>
        <dbReference type="ARBA" id="ARBA00022516"/>
    </source>
</evidence>
<evidence type="ECO:0000313" key="11">
    <source>
        <dbReference type="Proteomes" id="UP001168167"/>
    </source>
</evidence>
<proteinExistence type="inferred from homology"/>
<keyword evidence="7 9" id="KW-0456">Lyase</keyword>
<evidence type="ECO:0000256" key="3">
    <source>
        <dbReference type="ARBA" id="ARBA00022490"/>
    </source>
</evidence>
<feature type="active site" evidence="9">
    <location>
        <position position="54"/>
    </location>
</feature>
<evidence type="ECO:0000256" key="6">
    <source>
        <dbReference type="ARBA" id="ARBA00023098"/>
    </source>
</evidence>
<comment type="catalytic activity">
    <reaction evidence="9">
        <text>a (3R)-hydroxyacyl-[ACP] = a (2E)-enoyl-[ACP] + H2O</text>
        <dbReference type="Rhea" id="RHEA:13097"/>
        <dbReference type="Rhea" id="RHEA-COMP:9925"/>
        <dbReference type="Rhea" id="RHEA-COMP:9945"/>
        <dbReference type="ChEBI" id="CHEBI:15377"/>
        <dbReference type="ChEBI" id="CHEBI:78784"/>
        <dbReference type="ChEBI" id="CHEBI:78827"/>
        <dbReference type="EC" id="4.2.1.59"/>
    </reaction>
</comment>
<dbReference type="InterPro" id="IPR013114">
    <property type="entry name" value="FabA_FabZ"/>
</dbReference>
<dbReference type="SUPFAM" id="SSF54637">
    <property type="entry name" value="Thioesterase/thiol ester dehydrase-isomerase"/>
    <property type="match status" value="1"/>
</dbReference>
<dbReference type="GO" id="GO:0019171">
    <property type="term" value="F:(3R)-hydroxyacyl-[acyl-carrier-protein] dehydratase activity"/>
    <property type="evidence" value="ECO:0007669"/>
    <property type="project" value="UniProtKB-EC"/>
</dbReference>
<comment type="function">
    <text evidence="8 9">Involved in unsaturated fatty acids biosynthesis. Catalyzes the dehydration of short chain beta-hydroxyacyl-ACPs and long chain saturated and unsaturated beta-hydroxyacyl-ACPs.</text>
</comment>
<comment type="subcellular location">
    <subcellularLocation>
        <location evidence="1 9">Cytoplasm</location>
    </subcellularLocation>
</comment>
<reference evidence="10" key="1">
    <citation type="submission" date="2022-08" db="EMBL/GenBank/DDBJ databases">
        <authorList>
            <person name="Dzunkova M."/>
            <person name="La Clair J."/>
            <person name="Tyml T."/>
            <person name="Doud D."/>
            <person name="Schulz F."/>
            <person name="Piquer S."/>
            <person name="Porcel Sanchis D."/>
            <person name="Osborn A."/>
            <person name="Robinson D."/>
            <person name="Louie K.B."/>
            <person name="Bowen B.P."/>
            <person name="Bowers R."/>
            <person name="Lee J."/>
            <person name="Arnau Llombart V."/>
            <person name="Diaz Villanueva W."/>
            <person name="Gosliner T."/>
            <person name="Northen T."/>
            <person name="Cheng J.-F."/>
            <person name="Burkart M.D."/>
            <person name="Woyke T."/>
        </authorList>
    </citation>
    <scope>NUCLEOTIDE SEQUENCE</scope>
    <source>
        <strain evidence="10">Df01</strain>
    </source>
</reference>
<dbReference type="EC" id="4.2.1.59" evidence="9"/>
<dbReference type="PANTHER" id="PTHR30272:SF1">
    <property type="entry name" value="3-HYDROXYACYL-[ACYL-CARRIER-PROTEIN] DEHYDRATASE"/>
    <property type="match status" value="1"/>
</dbReference>
<accession>A0ABT7QN26</accession>
<evidence type="ECO:0000256" key="1">
    <source>
        <dbReference type="ARBA" id="ARBA00004496"/>
    </source>
</evidence>
<dbReference type="InterPro" id="IPR010084">
    <property type="entry name" value="FabZ"/>
</dbReference>
<keyword evidence="3 9" id="KW-0963">Cytoplasm</keyword>
<dbReference type="CDD" id="cd01288">
    <property type="entry name" value="FabZ"/>
    <property type="match status" value="1"/>
</dbReference>
<evidence type="ECO:0000256" key="2">
    <source>
        <dbReference type="ARBA" id="ARBA00009174"/>
    </source>
</evidence>
<dbReference type="Gene3D" id="3.10.129.10">
    <property type="entry name" value="Hotdog Thioesterase"/>
    <property type="match status" value="1"/>
</dbReference>
<protein>
    <recommendedName>
        <fullName evidence="9">3-hydroxyacyl-[acyl-carrier-protein] dehydratase FabZ</fullName>
        <ecNumber evidence="9">4.2.1.59</ecNumber>
    </recommendedName>
    <alternativeName>
        <fullName evidence="9">(3R)-hydroxymyristoyl-[acyl-carrier-protein] dehydratase</fullName>
        <shortName evidence="9">(3R)-hydroxymyristoyl-ACP dehydrase</shortName>
    </alternativeName>
    <alternativeName>
        <fullName evidence="9">Beta-hydroxyacyl-ACP dehydratase</fullName>
    </alternativeName>
</protein>
<dbReference type="NCBIfam" id="TIGR01750">
    <property type="entry name" value="fabZ"/>
    <property type="match status" value="1"/>
</dbReference>
<evidence type="ECO:0000256" key="9">
    <source>
        <dbReference type="HAMAP-Rule" id="MF_00406"/>
    </source>
</evidence>
<dbReference type="HAMAP" id="MF_00406">
    <property type="entry name" value="FabZ"/>
    <property type="match status" value="1"/>
</dbReference>
<keyword evidence="6 9" id="KW-0443">Lipid metabolism</keyword>